<evidence type="ECO:0000313" key="2">
    <source>
        <dbReference type="EMBL" id="OCK72977.1"/>
    </source>
</evidence>
<feature type="region of interest" description="Disordered" evidence="1">
    <location>
        <begin position="75"/>
        <end position="166"/>
    </location>
</feature>
<organism evidence="2 3">
    <name type="scientific">Lepidopterella palustris CBS 459.81</name>
    <dbReference type="NCBI Taxonomy" id="1314670"/>
    <lineage>
        <taxon>Eukaryota</taxon>
        <taxon>Fungi</taxon>
        <taxon>Dikarya</taxon>
        <taxon>Ascomycota</taxon>
        <taxon>Pezizomycotina</taxon>
        <taxon>Dothideomycetes</taxon>
        <taxon>Pleosporomycetidae</taxon>
        <taxon>Mytilinidiales</taxon>
        <taxon>Argynnaceae</taxon>
        <taxon>Lepidopterella</taxon>
    </lineage>
</organism>
<keyword evidence="3" id="KW-1185">Reference proteome</keyword>
<feature type="region of interest" description="Disordered" evidence="1">
    <location>
        <begin position="18"/>
        <end position="56"/>
    </location>
</feature>
<dbReference type="AlphaFoldDB" id="A0A8E2J890"/>
<name>A0A8E2J890_9PEZI</name>
<gene>
    <name evidence="2" type="ORF">K432DRAFT_448035</name>
</gene>
<evidence type="ECO:0000256" key="1">
    <source>
        <dbReference type="SAM" id="MobiDB-lite"/>
    </source>
</evidence>
<proteinExistence type="predicted"/>
<dbReference type="EMBL" id="KV746102">
    <property type="protein sequence ID" value="OCK72977.1"/>
    <property type="molecule type" value="Genomic_DNA"/>
</dbReference>
<evidence type="ECO:0000313" key="3">
    <source>
        <dbReference type="Proteomes" id="UP000250266"/>
    </source>
</evidence>
<sequence>MAAKTIIVDGRHQVLPATSAEHNPRTLIHSPRTTLPGTLAVPRKQSSPAKRSPPSRLKHALTLLVSPSAAIKISHSPFHHHSNPKQATPSETHPAPPPPQPARSAAHGTQSSSRRPGMPAGCAAARSTPYPRRRSHPAHYRGTPVTLSGRAAQASVALGSRPYSRRCGSRWCRLRDWGSSRYSRS</sequence>
<reference evidence="2 3" key="1">
    <citation type="journal article" date="2016" name="Nat. Commun.">
        <title>Ectomycorrhizal ecology is imprinted in the genome of the dominant symbiotic fungus Cenococcum geophilum.</title>
        <authorList>
            <consortium name="DOE Joint Genome Institute"/>
            <person name="Peter M."/>
            <person name="Kohler A."/>
            <person name="Ohm R.A."/>
            <person name="Kuo A."/>
            <person name="Krutzmann J."/>
            <person name="Morin E."/>
            <person name="Arend M."/>
            <person name="Barry K.W."/>
            <person name="Binder M."/>
            <person name="Choi C."/>
            <person name="Clum A."/>
            <person name="Copeland A."/>
            <person name="Grisel N."/>
            <person name="Haridas S."/>
            <person name="Kipfer T."/>
            <person name="LaButti K."/>
            <person name="Lindquist E."/>
            <person name="Lipzen A."/>
            <person name="Maire R."/>
            <person name="Meier B."/>
            <person name="Mihaltcheva S."/>
            <person name="Molinier V."/>
            <person name="Murat C."/>
            <person name="Poggeler S."/>
            <person name="Quandt C.A."/>
            <person name="Sperisen C."/>
            <person name="Tritt A."/>
            <person name="Tisserant E."/>
            <person name="Crous P.W."/>
            <person name="Henrissat B."/>
            <person name="Nehls U."/>
            <person name="Egli S."/>
            <person name="Spatafora J.W."/>
            <person name="Grigoriev I.V."/>
            <person name="Martin F.M."/>
        </authorList>
    </citation>
    <scope>NUCLEOTIDE SEQUENCE [LARGE SCALE GENOMIC DNA]</scope>
    <source>
        <strain evidence="2 3">CBS 459.81</strain>
    </source>
</reference>
<dbReference type="Proteomes" id="UP000250266">
    <property type="component" value="Unassembled WGS sequence"/>
</dbReference>
<accession>A0A8E2J890</accession>
<protein>
    <submittedName>
        <fullName evidence="2">Uncharacterized protein</fullName>
    </submittedName>
</protein>